<evidence type="ECO:0008006" key="3">
    <source>
        <dbReference type="Google" id="ProtNLM"/>
    </source>
</evidence>
<dbReference type="OrthoDB" id="5520676at2759"/>
<comment type="caution">
    <text evidence="1">The sequence shown here is derived from an EMBL/GenBank/DDBJ whole genome shotgun (WGS) entry which is preliminary data.</text>
</comment>
<gene>
    <name evidence="1" type="ORF">H4R18_005948</name>
</gene>
<accession>A0A9W8LE54</accession>
<name>A0A9W8LE54_9FUNG</name>
<reference evidence="1" key="1">
    <citation type="submission" date="2022-07" db="EMBL/GenBank/DDBJ databases">
        <title>Phylogenomic reconstructions and comparative analyses of Kickxellomycotina fungi.</title>
        <authorList>
            <person name="Reynolds N.K."/>
            <person name="Stajich J.E."/>
            <person name="Barry K."/>
            <person name="Grigoriev I.V."/>
            <person name="Crous P."/>
            <person name="Smith M.E."/>
        </authorList>
    </citation>
    <scope>NUCLEOTIDE SEQUENCE</scope>
    <source>
        <strain evidence="1">NBRC 105414</strain>
    </source>
</reference>
<dbReference type="Proteomes" id="UP001140217">
    <property type="component" value="Unassembled WGS sequence"/>
</dbReference>
<dbReference type="EMBL" id="JANBUL010000415">
    <property type="protein sequence ID" value="KAJ2775750.1"/>
    <property type="molecule type" value="Genomic_DNA"/>
</dbReference>
<organism evidence="1 2">
    <name type="scientific">Coemansia javaensis</name>
    <dbReference type="NCBI Taxonomy" id="2761396"/>
    <lineage>
        <taxon>Eukaryota</taxon>
        <taxon>Fungi</taxon>
        <taxon>Fungi incertae sedis</taxon>
        <taxon>Zoopagomycota</taxon>
        <taxon>Kickxellomycotina</taxon>
        <taxon>Kickxellomycetes</taxon>
        <taxon>Kickxellales</taxon>
        <taxon>Kickxellaceae</taxon>
        <taxon>Coemansia</taxon>
    </lineage>
</organism>
<sequence length="363" mass="40803">MGLCDLPDDVLILIVRQTCADLDRKSGLQLRKKLLLLAVCRRLRSLALPVVYDEVYYLLLIKYDSGYINDTPLHTNLDLVSSVECLHLVQSVSIMLRTGTKPLWDLNSAVQQMRAAGERWDSVRTLRVAMDESFDNPVKLDTAFRSARKIAAALAAMPGVVFRGLRDASIGYRNLRGTKHLRIGPAELKSLELPDWPGDHSWAAFSADGDESQDIWFPSLQCESGVPHVLERGVFPARMDQYVNTDTMVAFIRCLPRLSDLDIRGLIPYHTHPDISVPEPGSDRLVEPISSTLKSMRISFYHDDQKPEPAVLVLKYLLLAVPSLSSISAHRIPSDLMAGFVDVYANQYPHLARLKINIRESRF</sequence>
<protein>
    <recommendedName>
        <fullName evidence="3">F-box domain-containing protein</fullName>
    </recommendedName>
</protein>
<evidence type="ECO:0000313" key="1">
    <source>
        <dbReference type="EMBL" id="KAJ2775750.1"/>
    </source>
</evidence>
<dbReference type="AlphaFoldDB" id="A0A9W8LE54"/>
<proteinExistence type="predicted"/>
<keyword evidence="2" id="KW-1185">Reference proteome</keyword>
<evidence type="ECO:0000313" key="2">
    <source>
        <dbReference type="Proteomes" id="UP001140217"/>
    </source>
</evidence>